<proteinExistence type="predicted"/>
<feature type="compositionally biased region" description="Low complexity" evidence="1">
    <location>
        <begin position="35"/>
        <end position="65"/>
    </location>
</feature>
<keyword evidence="3" id="KW-1185">Reference proteome</keyword>
<feature type="compositionally biased region" description="Low complexity" evidence="1">
    <location>
        <begin position="324"/>
        <end position="350"/>
    </location>
</feature>
<feature type="compositionally biased region" description="Pro residues" evidence="1">
    <location>
        <begin position="171"/>
        <end position="184"/>
    </location>
</feature>
<feature type="compositionally biased region" description="Basic and acidic residues" evidence="1">
    <location>
        <begin position="216"/>
        <end position="238"/>
    </location>
</feature>
<dbReference type="AlphaFoldDB" id="A0A9P5ADQ8"/>
<evidence type="ECO:0000313" key="3">
    <source>
        <dbReference type="Proteomes" id="UP000730481"/>
    </source>
</evidence>
<organism evidence="2 3">
    <name type="scientific">Fusarium beomiforme</name>
    <dbReference type="NCBI Taxonomy" id="44412"/>
    <lineage>
        <taxon>Eukaryota</taxon>
        <taxon>Fungi</taxon>
        <taxon>Dikarya</taxon>
        <taxon>Ascomycota</taxon>
        <taxon>Pezizomycotina</taxon>
        <taxon>Sordariomycetes</taxon>
        <taxon>Hypocreomycetidae</taxon>
        <taxon>Hypocreales</taxon>
        <taxon>Nectriaceae</taxon>
        <taxon>Fusarium</taxon>
        <taxon>Fusarium burgessii species complex</taxon>
    </lineage>
</organism>
<dbReference type="EMBL" id="PVQB02000504">
    <property type="protein sequence ID" value="KAF4336368.1"/>
    <property type="molecule type" value="Genomic_DNA"/>
</dbReference>
<dbReference type="OrthoDB" id="5099825at2759"/>
<dbReference type="Proteomes" id="UP000730481">
    <property type="component" value="Unassembled WGS sequence"/>
</dbReference>
<feature type="compositionally biased region" description="Basic residues" evidence="1">
    <location>
        <begin position="8"/>
        <end position="26"/>
    </location>
</feature>
<feature type="compositionally biased region" description="Basic and acidic residues" evidence="1">
    <location>
        <begin position="135"/>
        <end position="168"/>
    </location>
</feature>
<feature type="compositionally biased region" description="Basic and acidic residues" evidence="1">
    <location>
        <begin position="289"/>
        <end position="302"/>
    </location>
</feature>
<name>A0A9P5ADQ8_9HYPO</name>
<sequence length="429" mass="46722">MPGSITSLKRRHTAKSAAKRISRMFKRTSSDDPDATSPADSGFSKDSFDGSRVSTSSRFSTTSRMTKTEDVERSRPSVSRFDTVPPKEREVVPPHPFFSANSEPFLEHGKSIEPITPVGSTNVMGSEAPPSPVNKEIKYEPKAADKKPETQLESVEKPKDIETVEEAPKPVLTPKPAQRPLPEPPTKKAVLPEPESPVLPKKSREEPKVSPQPMPRFEEDITPKPERRMESKPKDKPVKKSTVPPPTVEDDPEPVAEPAQAIEEQTRAKPKGEVIHTSLKVSHKTVPKAQHEEVQPKMEPRTRTKSAPLQSPHIPEATQNPSRAPAAPTVTTVPKTSSVKTTSSAPKTASIPNKASIPRYSVRLSTSTIFIPKTAPAPHTARAPMTAPAPTIVTAPKVVISMLGWTLPEPAPIPKRANSPETSWIMSSA</sequence>
<evidence type="ECO:0000256" key="1">
    <source>
        <dbReference type="SAM" id="MobiDB-lite"/>
    </source>
</evidence>
<feature type="region of interest" description="Disordered" evidence="1">
    <location>
        <begin position="1"/>
        <end position="351"/>
    </location>
</feature>
<evidence type="ECO:0000313" key="2">
    <source>
        <dbReference type="EMBL" id="KAF4336368.1"/>
    </source>
</evidence>
<feature type="compositionally biased region" description="Basic and acidic residues" evidence="1">
    <location>
        <begin position="264"/>
        <end position="274"/>
    </location>
</feature>
<reference evidence="2" key="1">
    <citation type="journal article" date="2017" name="Mycologia">
        <title>Fusarium algeriense, sp. nov., a novel toxigenic crown rot pathogen of durum wheat from Algeria is nested in the Fusarium burgessii species complex.</title>
        <authorList>
            <person name="Laraba I."/>
            <person name="Keddad A."/>
            <person name="Boureghda H."/>
            <person name="Abdallah N."/>
            <person name="Vaughan M.M."/>
            <person name="Proctor R.H."/>
            <person name="Busman M."/>
            <person name="O'Donnell K."/>
        </authorList>
    </citation>
    <scope>NUCLEOTIDE SEQUENCE</scope>
    <source>
        <strain evidence="2">NRRL 25174</strain>
    </source>
</reference>
<reference evidence="2" key="2">
    <citation type="submission" date="2020-02" db="EMBL/GenBank/DDBJ databases">
        <title>Identification and distribution of gene clusters putatively required for synthesis of sphingolipid metabolism inhibitors in phylogenetically diverse species of the filamentous fungus Fusarium.</title>
        <authorList>
            <person name="Kim H.-S."/>
            <person name="Busman M."/>
            <person name="Brown D.W."/>
            <person name="Divon H."/>
            <person name="Uhlig S."/>
            <person name="Proctor R.H."/>
        </authorList>
    </citation>
    <scope>NUCLEOTIDE SEQUENCE</scope>
    <source>
        <strain evidence="2">NRRL 25174</strain>
    </source>
</reference>
<comment type="caution">
    <text evidence="2">The sequence shown here is derived from an EMBL/GenBank/DDBJ whole genome shotgun (WGS) entry which is preliminary data.</text>
</comment>
<feature type="compositionally biased region" description="Basic and acidic residues" evidence="1">
    <location>
        <begin position="66"/>
        <end position="75"/>
    </location>
</feature>
<gene>
    <name evidence="2" type="ORF">FBEOM_9821</name>
</gene>
<accession>A0A9P5ADQ8</accession>
<protein>
    <submittedName>
        <fullName evidence="2">Uncharacterized protein</fullName>
    </submittedName>
</protein>